<evidence type="ECO:0000256" key="3">
    <source>
        <dbReference type="PIRSR" id="PIRSR000390-1"/>
    </source>
</evidence>
<accession>A0AAE9Z2T6</accession>
<keyword evidence="1 4" id="KW-0663">Pyridoxal phosphate</keyword>
<dbReference type="Proteomes" id="UP000032352">
    <property type="component" value="Chromosome"/>
</dbReference>
<dbReference type="AlphaFoldDB" id="A0AAE9Z2T6"/>
<feature type="active site" description="Proton acceptor" evidence="3">
    <location>
        <position position="181"/>
    </location>
</feature>
<evidence type="ECO:0000256" key="2">
    <source>
        <dbReference type="ARBA" id="ARBA00037999"/>
    </source>
</evidence>
<dbReference type="InterPro" id="IPR015424">
    <property type="entry name" value="PyrdxlP-dep_Trfase"/>
</dbReference>
<comment type="similarity">
    <text evidence="2 5">Belongs to the DegT/DnrJ/EryC1 family.</text>
</comment>
<evidence type="ECO:0000256" key="5">
    <source>
        <dbReference type="RuleBase" id="RU004508"/>
    </source>
</evidence>
<dbReference type="CDD" id="cd00616">
    <property type="entry name" value="AHBA_syn"/>
    <property type="match status" value="1"/>
</dbReference>
<dbReference type="EMBL" id="CP059733">
    <property type="protein sequence ID" value="WDE05212.1"/>
    <property type="molecule type" value="Genomic_DNA"/>
</dbReference>
<name>A0AAE9Z2T6_9GAMM</name>
<dbReference type="RefSeq" id="WP_044842502.1">
    <property type="nucleotide sequence ID" value="NZ_CP059733.1"/>
</dbReference>
<proteinExistence type="inferred from homology"/>
<reference evidence="6 7" key="1">
    <citation type="journal article" date="2015" name="Genome Announc.">
        <title>Draft Genome Sequences of Marine Isolates of Thalassomonas viridans and Thalassomonas actiniarum.</title>
        <authorList>
            <person name="Olonade I."/>
            <person name="van Zyl L.J."/>
            <person name="Trindade M."/>
        </authorList>
    </citation>
    <scope>NUCLEOTIDE SEQUENCE [LARGE SCALE GENOMIC DNA]</scope>
    <source>
        <strain evidence="6 7">XOM25</strain>
    </source>
</reference>
<protein>
    <submittedName>
        <fullName evidence="6">DegT/DnrJ/EryC1/StrS family aminotransferase</fullName>
    </submittedName>
</protein>
<dbReference type="InterPro" id="IPR015421">
    <property type="entry name" value="PyrdxlP-dep_Trfase_major"/>
</dbReference>
<sequence length="363" mass="40134">MIPLNKPYLPEQAQYQKYLQTALDSQRLTNNGPLVQELKHRLEQYLGVKYLLPVANGTMALQLAYKTFDLTGNAVTTPYTFIATSSSLQWLNISPNFADINPDTLNLCPDQALTAINNNTSALVPVHVYGNPCDVNAFEEIRKTTGLKVIYDASHAFGITLGGQSILNYGDASTLSFHATKLFHCVEGGAVIFNNEADYRRAARMINFGIAESSGEIAGPGINGKMSELHAAMGLAVLDDIDNILTRRNRLFELYKTLLTDYLDFPLWHREASQNAIYFPVIFNSAEDCNRSFLALEKQGIASRRYFSPSLNTLDGTFSGPGISCRHSEAYAQRVLCLPLYFSLTEAEVKKVAGTLIRSLAKP</sequence>
<dbReference type="KEGG" id="tvd:SG34_028625"/>
<dbReference type="SUPFAM" id="SSF53383">
    <property type="entry name" value="PLP-dependent transferases"/>
    <property type="match status" value="1"/>
</dbReference>
<evidence type="ECO:0000313" key="6">
    <source>
        <dbReference type="EMBL" id="WDE05212.1"/>
    </source>
</evidence>
<gene>
    <name evidence="6" type="ORF">SG34_028625</name>
</gene>
<dbReference type="InterPro" id="IPR000653">
    <property type="entry name" value="DegT/StrS_aminotransferase"/>
</dbReference>
<feature type="modified residue" description="N6-(pyridoxal phosphate)lysine" evidence="4">
    <location>
        <position position="181"/>
    </location>
</feature>
<dbReference type="PANTHER" id="PTHR30244">
    <property type="entry name" value="TRANSAMINASE"/>
    <property type="match status" value="1"/>
</dbReference>
<dbReference type="GO" id="GO:0000271">
    <property type="term" value="P:polysaccharide biosynthetic process"/>
    <property type="evidence" value="ECO:0007669"/>
    <property type="project" value="TreeGrafter"/>
</dbReference>
<keyword evidence="6" id="KW-0808">Transferase</keyword>
<dbReference type="PANTHER" id="PTHR30244:SF9">
    <property type="entry name" value="PROTEIN RV3402C"/>
    <property type="match status" value="1"/>
</dbReference>
<evidence type="ECO:0000256" key="4">
    <source>
        <dbReference type="PIRSR" id="PIRSR000390-2"/>
    </source>
</evidence>
<dbReference type="Pfam" id="PF01041">
    <property type="entry name" value="DegT_DnrJ_EryC1"/>
    <property type="match status" value="1"/>
</dbReference>
<dbReference type="GO" id="GO:0008483">
    <property type="term" value="F:transaminase activity"/>
    <property type="evidence" value="ECO:0007669"/>
    <property type="project" value="UniProtKB-KW"/>
</dbReference>
<dbReference type="GO" id="GO:0030170">
    <property type="term" value="F:pyridoxal phosphate binding"/>
    <property type="evidence" value="ECO:0007669"/>
    <property type="project" value="TreeGrafter"/>
</dbReference>
<keyword evidence="7" id="KW-1185">Reference proteome</keyword>
<keyword evidence="6" id="KW-0032">Aminotransferase</keyword>
<reference evidence="6 7" key="2">
    <citation type="journal article" date="2022" name="Mar. Drugs">
        <title>Bioassay-Guided Fractionation Leads to the Detection of Cholic Acid Generated by the Rare Thalassomonas sp.</title>
        <authorList>
            <person name="Pheiffer F."/>
            <person name="Schneider Y.K."/>
            <person name="Hansen E.H."/>
            <person name="Andersen J.H."/>
            <person name="Isaksson J."/>
            <person name="Busche T."/>
            <person name="R C."/>
            <person name="Kalinowski J."/>
            <person name="Zyl L.V."/>
            <person name="Trindade M."/>
        </authorList>
    </citation>
    <scope>NUCLEOTIDE SEQUENCE [LARGE SCALE GENOMIC DNA]</scope>
    <source>
        <strain evidence="6 7">XOM25</strain>
    </source>
</reference>
<organism evidence="6 7">
    <name type="scientific">Thalassomonas viridans</name>
    <dbReference type="NCBI Taxonomy" id="137584"/>
    <lineage>
        <taxon>Bacteria</taxon>
        <taxon>Pseudomonadati</taxon>
        <taxon>Pseudomonadota</taxon>
        <taxon>Gammaproteobacteria</taxon>
        <taxon>Alteromonadales</taxon>
        <taxon>Colwelliaceae</taxon>
        <taxon>Thalassomonas</taxon>
    </lineage>
</organism>
<dbReference type="Gene3D" id="3.40.640.10">
    <property type="entry name" value="Type I PLP-dependent aspartate aminotransferase-like (Major domain)"/>
    <property type="match status" value="1"/>
</dbReference>
<dbReference type="PIRSF" id="PIRSF000390">
    <property type="entry name" value="PLP_StrS"/>
    <property type="match status" value="1"/>
</dbReference>
<evidence type="ECO:0000313" key="7">
    <source>
        <dbReference type="Proteomes" id="UP000032352"/>
    </source>
</evidence>
<evidence type="ECO:0000256" key="1">
    <source>
        <dbReference type="ARBA" id="ARBA00022898"/>
    </source>
</evidence>